<accession>A0A8J2MJX4</accession>
<reference evidence="2" key="1">
    <citation type="submission" date="2021-04" db="EMBL/GenBank/DDBJ databases">
        <authorList>
            <person name="Chebbi M.A.C M."/>
        </authorList>
    </citation>
    <scope>NUCLEOTIDE SEQUENCE</scope>
</reference>
<evidence type="ECO:0000256" key="1">
    <source>
        <dbReference type="SAM" id="MobiDB-lite"/>
    </source>
</evidence>
<dbReference type="Proteomes" id="UP000786811">
    <property type="component" value="Unassembled WGS sequence"/>
</dbReference>
<feature type="compositionally biased region" description="Basic and acidic residues" evidence="1">
    <location>
        <begin position="253"/>
        <end position="263"/>
    </location>
</feature>
<dbReference type="AlphaFoldDB" id="A0A8J2MJX4"/>
<feature type="region of interest" description="Disordered" evidence="1">
    <location>
        <begin position="253"/>
        <end position="282"/>
    </location>
</feature>
<protein>
    <submittedName>
        <fullName evidence="2">Uncharacterized protein</fullName>
    </submittedName>
</protein>
<dbReference type="EMBL" id="CAJNRD030001119">
    <property type="protein sequence ID" value="CAG5090581.1"/>
    <property type="molecule type" value="Genomic_DNA"/>
</dbReference>
<comment type="caution">
    <text evidence="2">The sequence shown here is derived from an EMBL/GenBank/DDBJ whole genome shotgun (WGS) entry which is preliminary data.</text>
</comment>
<evidence type="ECO:0000313" key="2">
    <source>
        <dbReference type="EMBL" id="CAG5090581.1"/>
    </source>
</evidence>
<proteinExistence type="predicted"/>
<organism evidence="2 3">
    <name type="scientific">Cotesia congregata</name>
    <name type="common">Parasitoid wasp</name>
    <name type="synonym">Apanteles congregatus</name>
    <dbReference type="NCBI Taxonomy" id="51543"/>
    <lineage>
        <taxon>Eukaryota</taxon>
        <taxon>Metazoa</taxon>
        <taxon>Ecdysozoa</taxon>
        <taxon>Arthropoda</taxon>
        <taxon>Hexapoda</taxon>
        <taxon>Insecta</taxon>
        <taxon>Pterygota</taxon>
        <taxon>Neoptera</taxon>
        <taxon>Endopterygota</taxon>
        <taxon>Hymenoptera</taxon>
        <taxon>Apocrita</taxon>
        <taxon>Ichneumonoidea</taxon>
        <taxon>Braconidae</taxon>
        <taxon>Microgastrinae</taxon>
        <taxon>Cotesia</taxon>
    </lineage>
</organism>
<sequence>MELIIDIQGLTNDQGTFVPKEIAIIGVDSSIQKHWLLKPSFSDSQLLSKTRQTNYWLTKNKHGIRWSDGGVTLSDIFDIFKFYCEKAHTIYVRGSIKLKYLETLLRREIINLEEEDPDECPSFKNLESGDVNCGFHGTVSSKVPCKMCYSKCEETVLQEESGILPVIEVTIEDLEAFRTLWPQDPLFRILPPRLNEETIVWLSLCTRLVRQGQTYLEFFMSLSRSVFDSAMRSAPDAVREALVPLWHARYDDGDNNSDARRDDPNDDGDSSTGKGAHTQISC</sequence>
<evidence type="ECO:0000313" key="3">
    <source>
        <dbReference type="Proteomes" id="UP000786811"/>
    </source>
</evidence>
<dbReference type="OrthoDB" id="10387861at2759"/>
<name>A0A8J2MJX4_COTCN</name>
<keyword evidence="3" id="KW-1185">Reference proteome</keyword>
<gene>
    <name evidence="2" type="ORF">HICCMSTLAB_LOCUS5685</name>
</gene>